<protein>
    <recommendedName>
        <fullName evidence="4">RING-type domain-containing protein</fullName>
    </recommendedName>
</protein>
<evidence type="ECO:0000313" key="5">
    <source>
        <dbReference type="EMBL" id="EFZ17167.1"/>
    </source>
</evidence>
<dbReference type="HOGENOM" id="CLU_042719_0_0_1"/>
<sequence length="497" mass="53081">MPPLSCSICKRFISATDALCCDCNPKHIFHEDCAFNQLGAASESSDSSVLSCPTCRAQGLPGRLSDSRGLVSVDGISASAALTSAAQSNPVKDLLATVLAKIEGIERTLQDLPALKEQLLDLPVMKAQLTLLKLSVQQSLDAIGAKTEELASAVRRVDAGQSDLDVRVHALKARPSSGSASAGDLEERLDALERAKLSSELILFGVREHPTEDTLAVATGVASALGVAVPPGEILSCKRIPSRDDRPRPIIVKLSSNDVRNRWINGKKSKGVLEGVEVSAGLAGSRINVNQRLFLSARSLFNEARTAVRKCNLHRAWVCNGIIYIKHHTDTPSVRVHHREHLVSLMVGPPPPDAASSAGTLVSSSVAASRASCPQHPPAVKPRAPLAASGGASGIGRASVARLSSACNDSPPLSAHSAAASLLRRCHVNYQSLLPHFCEFRDYFSRDRYNVIAMSETWIKPHVVDDFVRLPGFSLLRVDRVEEGLTFTCAAGSPRVF</sequence>
<dbReference type="AlphaFoldDB" id="E9IQI6"/>
<dbReference type="OMA" id="LICNERE"/>
<dbReference type="GO" id="GO:0008270">
    <property type="term" value="F:zinc ion binding"/>
    <property type="evidence" value="ECO:0007669"/>
    <property type="project" value="UniProtKB-KW"/>
</dbReference>
<keyword evidence="1 3" id="KW-0863">Zinc-finger</keyword>
<keyword evidence="2" id="KW-0862">Zinc</keyword>
<dbReference type="EMBL" id="GL764809">
    <property type="protein sequence ID" value="EFZ17167.1"/>
    <property type="molecule type" value="Genomic_DNA"/>
</dbReference>
<feature type="domain" description="RING-type" evidence="4">
    <location>
        <begin position="6"/>
        <end position="56"/>
    </location>
</feature>
<evidence type="ECO:0000256" key="3">
    <source>
        <dbReference type="PROSITE-ProRule" id="PRU00175"/>
    </source>
</evidence>
<gene>
    <name evidence="5" type="ORF">SINV_00287</name>
</gene>
<keyword evidence="1 3" id="KW-0479">Metal-binding</keyword>
<organism>
    <name type="scientific">Solenopsis invicta</name>
    <name type="common">Red imported fire ant</name>
    <name type="synonym">Solenopsis wagneri</name>
    <dbReference type="NCBI Taxonomy" id="13686"/>
    <lineage>
        <taxon>Eukaryota</taxon>
        <taxon>Metazoa</taxon>
        <taxon>Ecdysozoa</taxon>
        <taxon>Arthropoda</taxon>
        <taxon>Hexapoda</taxon>
        <taxon>Insecta</taxon>
        <taxon>Pterygota</taxon>
        <taxon>Neoptera</taxon>
        <taxon>Endopterygota</taxon>
        <taxon>Hymenoptera</taxon>
        <taxon>Apocrita</taxon>
        <taxon>Aculeata</taxon>
        <taxon>Formicoidea</taxon>
        <taxon>Formicidae</taxon>
        <taxon>Myrmicinae</taxon>
        <taxon>Solenopsis</taxon>
    </lineage>
</organism>
<evidence type="ECO:0000256" key="2">
    <source>
        <dbReference type="ARBA" id="ARBA00022833"/>
    </source>
</evidence>
<accession>E9IQI6</accession>
<evidence type="ECO:0000259" key="4">
    <source>
        <dbReference type="PROSITE" id="PS50089"/>
    </source>
</evidence>
<feature type="non-terminal residue" evidence="5">
    <location>
        <position position="497"/>
    </location>
</feature>
<evidence type="ECO:0000256" key="1">
    <source>
        <dbReference type="ARBA" id="ARBA00022771"/>
    </source>
</evidence>
<dbReference type="SUPFAM" id="SSF57850">
    <property type="entry name" value="RING/U-box"/>
    <property type="match status" value="1"/>
</dbReference>
<dbReference type="PROSITE" id="PS50089">
    <property type="entry name" value="ZF_RING_2"/>
    <property type="match status" value="1"/>
</dbReference>
<dbReference type="InterPro" id="IPR001841">
    <property type="entry name" value="Znf_RING"/>
</dbReference>
<reference evidence="5" key="1">
    <citation type="journal article" date="2011" name="Proc. Natl. Acad. Sci. U.S.A.">
        <title>The genome of the fire ant Solenopsis invicta.</title>
        <authorList>
            <person name="Wurm Y."/>
            <person name="Wang J."/>
            <person name="Riba-Grognuz O."/>
            <person name="Corona M."/>
            <person name="Nygaard S."/>
            <person name="Hunt B.G."/>
            <person name="Ingram K.K."/>
            <person name="Falquet L."/>
            <person name="Nipitwattanaphon M."/>
            <person name="Gotzek D."/>
            <person name="Dijkstra M.B."/>
            <person name="Oettler J."/>
            <person name="Comtesse F."/>
            <person name="Shih C.J."/>
            <person name="Wu W.J."/>
            <person name="Yang C.C."/>
            <person name="Thomas J."/>
            <person name="Beaudoing E."/>
            <person name="Pradervand S."/>
            <person name="Flegel V."/>
            <person name="Cook E.D."/>
            <person name="Fabbretti R."/>
            <person name="Stockinger H."/>
            <person name="Long L."/>
            <person name="Farmerie W.G."/>
            <person name="Oakey J."/>
            <person name="Boomsma J.J."/>
            <person name="Pamilo P."/>
            <person name="Yi S.V."/>
            <person name="Heinze J."/>
            <person name="Goodisman M.A."/>
            <person name="Farinelli L."/>
            <person name="Harshman K."/>
            <person name="Hulo N."/>
            <person name="Cerutti L."/>
            <person name="Xenarios I."/>
            <person name="Shoemaker D."/>
            <person name="Keller L."/>
        </authorList>
    </citation>
    <scope>NUCLEOTIDE SEQUENCE [LARGE SCALE GENOMIC DNA]</scope>
</reference>
<proteinExistence type="predicted"/>
<name>E9IQI6_SOLIN</name>